<dbReference type="GO" id="GO:0005681">
    <property type="term" value="C:spliceosomal complex"/>
    <property type="evidence" value="ECO:0007669"/>
    <property type="project" value="TreeGrafter"/>
</dbReference>
<dbReference type="PANTHER" id="PTHR19411">
    <property type="entry name" value="PROTEIN BUD31-RELATED"/>
    <property type="match status" value="1"/>
</dbReference>
<comment type="subcellular location">
    <subcellularLocation>
        <location evidence="1">Nucleus</location>
    </subcellularLocation>
</comment>
<gene>
    <name evidence="5" type="ORF">BU14_0634s0005</name>
</gene>
<keyword evidence="3" id="KW-0539">Nucleus</keyword>
<comment type="similarity">
    <text evidence="2">Belongs to the BUD31 (G10) family.</text>
</comment>
<accession>A0A1X6NQL8</accession>
<dbReference type="EMBL" id="KV919190">
    <property type="protein sequence ID" value="OSX70919.1"/>
    <property type="molecule type" value="Genomic_DNA"/>
</dbReference>
<evidence type="ECO:0008006" key="7">
    <source>
        <dbReference type="Google" id="ProtNLM"/>
    </source>
</evidence>
<dbReference type="Proteomes" id="UP000218209">
    <property type="component" value="Unassembled WGS sequence"/>
</dbReference>
<dbReference type="AlphaFoldDB" id="A0A1X6NQL8"/>
<evidence type="ECO:0000256" key="4">
    <source>
        <dbReference type="SAM" id="MobiDB-lite"/>
    </source>
</evidence>
<keyword evidence="6" id="KW-1185">Reference proteome</keyword>
<proteinExistence type="inferred from homology"/>
<dbReference type="InterPro" id="IPR001748">
    <property type="entry name" value="BUD31"/>
</dbReference>
<evidence type="ECO:0000313" key="5">
    <source>
        <dbReference type="EMBL" id="OSX70919.1"/>
    </source>
</evidence>
<sequence>MALRHKLKRRRAPAGIEVVADALERYERLMRDAVAESTDGKTRAETTWRVTKIHWQRNRHVYDLYHDAKAISRELYDWLARERVVDGPLLAKWRKPGYERLCSLGVIARGGTAFGTTGVCRVPLAQRRGAITPNVATGCVSCASGDGGPIWWDDPVPEVVARQYAALHGEAALAASLRDGPPVAAGGLGGAAVAGQEEAAAGGGDRGVSAQEPSAHPAVATSPAAEDEAVGSGELNTRGRGGQDAKTAEAVGGLDAVGATEDVPGGTRRDAAHASSVSADTPASGDGAEDPAPAGTEPPLKRAKAVDASPLDVGGAETGGCDG</sequence>
<protein>
    <recommendedName>
        <fullName evidence="7">G10 protein</fullName>
    </recommendedName>
</protein>
<dbReference type="PRINTS" id="PR00322">
    <property type="entry name" value="G10"/>
</dbReference>
<evidence type="ECO:0000256" key="1">
    <source>
        <dbReference type="ARBA" id="ARBA00004123"/>
    </source>
</evidence>
<organism evidence="5 6">
    <name type="scientific">Porphyra umbilicalis</name>
    <name type="common">Purple laver</name>
    <name type="synonym">Red alga</name>
    <dbReference type="NCBI Taxonomy" id="2786"/>
    <lineage>
        <taxon>Eukaryota</taxon>
        <taxon>Rhodophyta</taxon>
        <taxon>Bangiophyceae</taxon>
        <taxon>Bangiales</taxon>
        <taxon>Bangiaceae</taxon>
        <taxon>Porphyra</taxon>
    </lineage>
</organism>
<dbReference type="Pfam" id="PF01125">
    <property type="entry name" value="BUD31"/>
    <property type="match status" value="1"/>
</dbReference>
<dbReference type="PANTHER" id="PTHR19411:SF0">
    <property type="entry name" value="PROTEIN BUD31 HOMOLOG"/>
    <property type="match status" value="1"/>
</dbReference>
<evidence type="ECO:0000313" key="6">
    <source>
        <dbReference type="Proteomes" id="UP000218209"/>
    </source>
</evidence>
<name>A0A1X6NQL8_PORUM</name>
<evidence type="ECO:0000256" key="3">
    <source>
        <dbReference type="ARBA" id="ARBA00023242"/>
    </source>
</evidence>
<reference evidence="5 6" key="1">
    <citation type="submission" date="2017-03" db="EMBL/GenBank/DDBJ databases">
        <title>WGS assembly of Porphyra umbilicalis.</title>
        <authorList>
            <person name="Brawley S.H."/>
            <person name="Blouin N.A."/>
            <person name="Ficko-Blean E."/>
            <person name="Wheeler G.L."/>
            <person name="Lohr M."/>
            <person name="Goodson H.V."/>
            <person name="Jenkins J.W."/>
            <person name="Blaby-Haas C.E."/>
            <person name="Helliwell K.E."/>
            <person name="Chan C."/>
            <person name="Marriage T."/>
            <person name="Bhattacharya D."/>
            <person name="Klein A.S."/>
            <person name="Badis Y."/>
            <person name="Brodie J."/>
            <person name="Cao Y."/>
            <person name="Collen J."/>
            <person name="Dittami S.M."/>
            <person name="Gachon C.M."/>
            <person name="Green B.R."/>
            <person name="Karpowicz S."/>
            <person name="Kim J.W."/>
            <person name="Kudahl U."/>
            <person name="Lin S."/>
            <person name="Michel G."/>
            <person name="Mittag M."/>
            <person name="Olson B.J."/>
            <person name="Pangilinan J."/>
            <person name="Peng Y."/>
            <person name="Qiu H."/>
            <person name="Shu S."/>
            <person name="Singer J.T."/>
            <person name="Smith A.G."/>
            <person name="Sprecher B.N."/>
            <person name="Wagner V."/>
            <person name="Wang W."/>
            <person name="Wang Z.-Y."/>
            <person name="Yan J."/>
            <person name="Yarish C."/>
            <person name="Zoeuner-Riek S."/>
            <person name="Zhuang Y."/>
            <person name="Zou Y."/>
            <person name="Lindquist E.A."/>
            <person name="Grimwood J."/>
            <person name="Barry K."/>
            <person name="Rokhsar D.S."/>
            <person name="Schmutz J."/>
            <person name="Stiller J.W."/>
            <person name="Grossman A.R."/>
            <person name="Prochnik S.E."/>
        </authorList>
    </citation>
    <scope>NUCLEOTIDE SEQUENCE [LARGE SCALE GENOMIC DNA]</scope>
    <source>
        <strain evidence="5">4086291</strain>
    </source>
</reference>
<dbReference type="OrthoDB" id="277109at2759"/>
<evidence type="ECO:0000256" key="2">
    <source>
        <dbReference type="ARBA" id="ARBA00005287"/>
    </source>
</evidence>
<feature type="region of interest" description="Disordered" evidence="4">
    <location>
        <begin position="197"/>
        <end position="323"/>
    </location>
</feature>
<dbReference type="GO" id="GO:0000398">
    <property type="term" value="P:mRNA splicing, via spliceosome"/>
    <property type="evidence" value="ECO:0007669"/>
    <property type="project" value="TreeGrafter"/>
</dbReference>